<dbReference type="Gene3D" id="3.30.70.2190">
    <property type="match status" value="1"/>
</dbReference>
<dbReference type="PANTHER" id="PTHR43716:SF2">
    <property type="entry name" value="BLL6224 PROTEIN"/>
    <property type="match status" value="1"/>
</dbReference>
<dbReference type="InterPro" id="IPR016169">
    <property type="entry name" value="FAD-bd_PCMH_sub2"/>
</dbReference>
<keyword evidence="2" id="KW-0285">Flavoprotein</keyword>
<evidence type="ECO:0000313" key="5">
    <source>
        <dbReference type="EMBL" id="MDS9468815.1"/>
    </source>
</evidence>
<reference evidence="6" key="1">
    <citation type="submission" date="2023-07" db="EMBL/GenBank/DDBJ databases">
        <title>Paracoccus sp. MBLB3053 whole genome sequence.</title>
        <authorList>
            <person name="Hwang C.Y."/>
            <person name="Cho E.-S."/>
            <person name="Seo M.-J."/>
        </authorList>
    </citation>
    <scope>NUCLEOTIDE SEQUENCE [LARGE SCALE GENOMIC DNA]</scope>
    <source>
        <strain evidence="6">MBLB3053</strain>
    </source>
</reference>
<dbReference type="Gene3D" id="3.30.43.10">
    <property type="entry name" value="Uridine Diphospho-n-acetylenolpyruvylglucosamine Reductase, domain 2"/>
    <property type="match status" value="1"/>
</dbReference>
<dbReference type="PANTHER" id="PTHR43716">
    <property type="entry name" value="D-2-HYDROXYGLUTARATE DEHYDROGENASE, MITOCHONDRIAL"/>
    <property type="match status" value="1"/>
</dbReference>
<dbReference type="InterPro" id="IPR006094">
    <property type="entry name" value="Oxid_FAD_bind_N"/>
</dbReference>
<dbReference type="Proteomes" id="UP001269144">
    <property type="component" value="Unassembled WGS sequence"/>
</dbReference>
<dbReference type="InterPro" id="IPR016164">
    <property type="entry name" value="FAD-linked_Oxase-like_C"/>
</dbReference>
<proteinExistence type="inferred from homology"/>
<gene>
    <name evidence="5" type="ORF">RGQ15_14715</name>
</gene>
<keyword evidence="3" id="KW-0274">FAD</keyword>
<dbReference type="SUPFAM" id="SSF55103">
    <property type="entry name" value="FAD-linked oxidases, C-terminal domain"/>
    <property type="match status" value="1"/>
</dbReference>
<dbReference type="PROSITE" id="PS51387">
    <property type="entry name" value="FAD_PCMH"/>
    <property type="match status" value="1"/>
</dbReference>
<dbReference type="InterPro" id="IPR016171">
    <property type="entry name" value="Vanillyl_alc_oxidase_C-sub2"/>
</dbReference>
<evidence type="ECO:0000256" key="1">
    <source>
        <dbReference type="ARBA" id="ARBA00008000"/>
    </source>
</evidence>
<keyword evidence="6" id="KW-1185">Reference proteome</keyword>
<dbReference type="Pfam" id="PF02913">
    <property type="entry name" value="FAD-oxidase_C"/>
    <property type="match status" value="1"/>
</dbReference>
<evidence type="ECO:0000259" key="4">
    <source>
        <dbReference type="PROSITE" id="PS51387"/>
    </source>
</evidence>
<dbReference type="EMBL" id="JAVQLW010000002">
    <property type="protein sequence ID" value="MDS9468815.1"/>
    <property type="molecule type" value="Genomic_DNA"/>
</dbReference>
<dbReference type="Gene3D" id="3.30.70.2740">
    <property type="match status" value="1"/>
</dbReference>
<dbReference type="Pfam" id="PF01565">
    <property type="entry name" value="FAD_binding_4"/>
    <property type="match status" value="1"/>
</dbReference>
<dbReference type="RefSeq" id="WP_311161236.1">
    <property type="nucleotide sequence ID" value="NZ_JAVQLW010000002.1"/>
</dbReference>
<accession>A0ABU2HW82</accession>
<dbReference type="Gene3D" id="1.10.45.10">
    <property type="entry name" value="Vanillyl-alcohol Oxidase, Chain A, domain 4"/>
    <property type="match status" value="1"/>
</dbReference>
<dbReference type="SUPFAM" id="SSF56176">
    <property type="entry name" value="FAD-binding/transporter-associated domain-like"/>
    <property type="match status" value="1"/>
</dbReference>
<evidence type="ECO:0000256" key="3">
    <source>
        <dbReference type="ARBA" id="ARBA00022827"/>
    </source>
</evidence>
<feature type="domain" description="FAD-binding PCMH-type" evidence="4">
    <location>
        <begin position="32"/>
        <end position="213"/>
    </location>
</feature>
<comment type="similarity">
    <text evidence="1">Belongs to the FAD-binding oxidoreductase/transferase type 4 family.</text>
</comment>
<dbReference type="Gene3D" id="3.30.465.10">
    <property type="match status" value="1"/>
</dbReference>
<comment type="caution">
    <text evidence="5">The sequence shown here is derived from an EMBL/GenBank/DDBJ whole genome shotgun (WGS) entry which is preliminary data.</text>
</comment>
<dbReference type="InterPro" id="IPR036318">
    <property type="entry name" value="FAD-bd_PCMH-like_sf"/>
</dbReference>
<evidence type="ECO:0000256" key="2">
    <source>
        <dbReference type="ARBA" id="ARBA00022630"/>
    </source>
</evidence>
<organism evidence="5 6">
    <name type="scientific">Paracoccus aurantius</name>
    <dbReference type="NCBI Taxonomy" id="3073814"/>
    <lineage>
        <taxon>Bacteria</taxon>
        <taxon>Pseudomonadati</taxon>
        <taxon>Pseudomonadota</taxon>
        <taxon>Alphaproteobacteria</taxon>
        <taxon>Rhodobacterales</taxon>
        <taxon>Paracoccaceae</taxon>
        <taxon>Paracoccus</taxon>
    </lineage>
</organism>
<dbReference type="InterPro" id="IPR004113">
    <property type="entry name" value="FAD-bd_oxidored_4_C"/>
</dbReference>
<dbReference type="InterPro" id="IPR016166">
    <property type="entry name" value="FAD-bd_PCMH"/>
</dbReference>
<name>A0ABU2HW82_9RHOB</name>
<sequence>MSDPFLELLGASGWWSDPSDTQPHARDWLDRHGDRPFGIALPASTAEVAATLRLCADLGLSVTPQGGNTGLNGGSVLSPGQRGIILSLSRMNRIHAIDPIEMTATVDAGVVLQALHEALAADDLMFPLHLGAEGSAQIGGLIATNAGGSLAARYGMMEAQVLGLEAVLPDGSVWDGMRALIKDNAGLQLRKLFCGAEGRLGVVTRAILRLQPAASRQATALLAMPDLQSALQLGAKLRREAGDMLTAVEFFSEAGLEMLLRNLPELSRPIETKAPFYLLVELSSPRSSDDPEAVLAEILESAFETGEVLDGTIAASTAQRSALWRLREEMPEGQRREGPQIKHDVAVPVTRLPDFIARIEQELGMILPGLRINPFGHLGDGNVHLNLSPPVDADFAGREAALSTAVYDLATAMGGTFSAEHGLGQAKVALADRLRDPVERRLMAAILAAVDPEARMNPGKLV</sequence>
<dbReference type="InterPro" id="IPR016167">
    <property type="entry name" value="FAD-bd_PCMH_sub1"/>
</dbReference>
<dbReference type="InterPro" id="IPR051264">
    <property type="entry name" value="FAD-oxidored/transferase_4"/>
</dbReference>
<evidence type="ECO:0000313" key="6">
    <source>
        <dbReference type="Proteomes" id="UP001269144"/>
    </source>
</evidence>
<protein>
    <submittedName>
        <fullName evidence="5">FAD-binding oxidoreductase</fullName>
    </submittedName>
</protein>